<reference evidence="2" key="3">
    <citation type="submission" date="2025-09" db="UniProtKB">
        <authorList>
            <consortium name="Ensembl"/>
        </authorList>
    </citation>
    <scope>IDENTIFICATION</scope>
</reference>
<sequence>MGISLYSSTPSRSSNTGSASLASSCGRGQRKMRVSTTMRSGTVRMRMKGKAREAAVDMTAQSTARQSSCRAVNRRHRLAHDRECVGVRDRADSGGGQPGQAEEGTDAAHSHDEQQVQVEARTLLKHALLLGDDQPEGGQACPKPQAPWPSSADNWVFPEHPGSHLLLFLEVPAHPLQDEGSIMELSPIPVATPHPLDNAQRVLCPCRHISVGFSVVYKLQQPACWGFQPVHAAGCPCLHSDPSARTTHVVICVSMKIRMKTKMAGSRLATIIHTGKALFSPRGLMTQPRFSGAVTEKPLGTLSFCRAEGRAGAGEPWGWGEFPELYWRWGDAERVLWERPGVCLA</sequence>
<keyword evidence="3" id="KW-1185">Reference proteome</keyword>
<proteinExistence type="predicted"/>
<feature type="region of interest" description="Disordered" evidence="1">
    <location>
        <begin position="85"/>
        <end position="115"/>
    </location>
</feature>
<protein>
    <submittedName>
        <fullName evidence="2">Uncharacterized protein</fullName>
    </submittedName>
</protein>
<evidence type="ECO:0000313" key="3">
    <source>
        <dbReference type="Proteomes" id="UP000291000"/>
    </source>
</evidence>
<dbReference type="GeneTree" id="ENSGT00920000150788"/>
<organism evidence="2 3">
    <name type="scientific">Capra hircus</name>
    <name type="common">Goat</name>
    <dbReference type="NCBI Taxonomy" id="9925"/>
    <lineage>
        <taxon>Eukaryota</taxon>
        <taxon>Metazoa</taxon>
        <taxon>Chordata</taxon>
        <taxon>Craniata</taxon>
        <taxon>Vertebrata</taxon>
        <taxon>Euteleostomi</taxon>
        <taxon>Mammalia</taxon>
        <taxon>Eutheria</taxon>
        <taxon>Laurasiatheria</taxon>
        <taxon>Artiodactyla</taxon>
        <taxon>Ruminantia</taxon>
        <taxon>Pecora</taxon>
        <taxon>Bovidae</taxon>
        <taxon>Caprinae</taxon>
        <taxon>Capra</taxon>
    </lineage>
</organism>
<dbReference type="Proteomes" id="UP000291000">
    <property type="component" value="Unassembled WGS sequence"/>
</dbReference>
<feature type="compositionally biased region" description="Low complexity" evidence="1">
    <location>
        <begin position="1"/>
        <end position="24"/>
    </location>
</feature>
<accession>A0A452DQ58</accession>
<evidence type="ECO:0000256" key="1">
    <source>
        <dbReference type="SAM" id="MobiDB-lite"/>
    </source>
</evidence>
<feature type="region of interest" description="Disordered" evidence="1">
    <location>
        <begin position="1"/>
        <end position="34"/>
    </location>
</feature>
<dbReference type="Bgee" id="ENSCHIG00000003951">
    <property type="expression patterns" value="Expressed in adrenal gland and 16 other cell types or tissues"/>
</dbReference>
<dbReference type="AlphaFoldDB" id="A0A452DQ58"/>
<evidence type="ECO:0000313" key="2">
    <source>
        <dbReference type="Ensembl" id="ENSCHIP00000001860.1"/>
    </source>
</evidence>
<dbReference type="Ensembl" id="ENSCHIT00000005261.1">
    <property type="protein sequence ID" value="ENSCHIP00000001860.1"/>
    <property type="gene ID" value="ENSCHIG00000003951.1"/>
</dbReference>
<name>A0A452DQ58_CAPHI</name>
<reference evidence="3" key="1">
    <citation type="submission" date="2016-04" db="EMBL/GenBank/DDBJ databases">
        <title>Polished mammalian reference genomes with single-molecule sequencing and chromosome conformation capture applied to the Capra hircus genome.</title>
        <authorList>
            <person name="Bickhart D.M."/>
            <person name="Koren S."/>
            <person name="Rosen B."/>
            <person name="Hastie A."/>
            <person name="Liachko I."/>
            <person name="Sullivan S.T."/>
            <person name="Burton J."/>
            <person name="Sayre B.L."/>
            <person name="Huson H.J."/>
            <person name="Lee J."/>
            <person name="Lam E."/>
            <person name="Kelley C.M."/>
            <person name="Hutchison J.L."/>
            <person name="Zhou Y."/>
            <person name="Sun J."/>
            <person name="Crisa A."/>
            <person name="Schwartz J.C."/>
            <person name="Hammond J.A."/>
            <person name="Schroeder S.G."/>
            <person name="Liu G.E."/>
            <person name="Dunham M."/>
            <person name="Shendure J."/>
            <person name="Sonstegard T.S."/>
            <person name="Phillippy A.M."/>
            <person name="Van Tassell C.P."/>
            <person name="Smith T.P."/>
        </authorList>
    </citation>
    <scope>NUCLEOTIDE SEQUENCE [LARGE SCALE GENOMIC DNA]</scope>
</reference>
<reference evidence="2" key="2">
    <citation type="submission" date="2025-08" db="UniProtKB">
        <authorList>
            <consortium name="Ensembl"/>
        </authorList>
    </citation>
    <scope>IDENTIFICATION</scope>
</reference>